<dbReference type="RefSeq" id="WP_344919055.1">
    <property type="nucleotide sequence ID" value="NZ_BAABAQ010000006.1"/>
</dbReference>
<organism evidence="2 3">
    <name type="scientific">Streptosporangium oxazolinicum</name>
    <dbReference type="NCBI Taxonomy" id="909287"/>
    <lineage>
        <taxon>Bacteria</taxon>
        <taxon>Bacillati</taxon>
        <taxon>Actinomycetota</taxon>
        <taxon>Actinomycetes</taxon>
        <taxon>Streptosporangiales</taxon>
        <taxon>Streptosporangiaceae</taxon>
        <taxon>Streptosporangium</taxon>
    </lineage>
</organism>
<sequence length="397" mass="43052">MTDIEDRLRDAMAAKAETVLDDGRPRALPSPRGLSSGARWWAPVAVAAAIAIVAVATVVGARTVTPPAPPTPAVQPTPHIGPLSPPVKQVWPGAVHEIPTKGPGGRVFKPDVFVTDRVVVGRGLTRNRLDGIWSYDVDRRRFTQIAPLKDVSVMNAPLVFGDGYVAWSAFRDRMTEIWAVPVTGGIPRRIASITAVLTSDNSYRGIDLAIAGGMAVWSPLDGGVYRAPLKGGKASLINGTRGYYLVDWPWAGWPERDTMVDHPITRPMEFLKNVLTGEARNANPPAGRTSWNDCGVTWCFNGVEAWRRDGTGPRGLPGTAGGDLYSGRFILLHQKDRDDRRASAVHDVATGRTGLLFPVSTRQGEKPSPTLYVQEGIFWFRTERGTQVLVNLNAAGR</sequence>
<comment type="caution">
    <text evidence="2">The sequence shown here is derived from an EMBL/GenBank/DDBJ whole genome shotgun (WGS) entry which is preliminary data.</text>
</comment>
<keyword evidence="3" id="KW-1185">Reference proteome</keyword>
<dbReference type="SUPFAM" id="SSF69304">
    <property type="entry name" value="Tricorn protease N-terminal domain"/>
    <property type="match status" value="1"/>
</dbReference>
<keyword evidence="1" id="KW-1133">Transmembrane helix</keyword>
<evidence type="ECO:0000313" key="3">
    <source>
        <dbReference type="Proteomes" id="UP001501251"/>
    </source>
</evidence>
<keyword evidence="1" id="KW-0472">Membrane</keyword>
<reference evidence="3" key="1">
    <citation type="journal article" date="2019" name="Int. J. Syst. Evol. Microbiol.">
        <title>The Global Catalogue of Microorganisms (GCM) 10K type strain sequencing project: providing services to taxonomists for standard genome sequencing and annotation.</title>
        <authorList>
            <consortium name="The Broad Institute Genomics Platform"/>
            <consortium name="The Broad Institute Genome Sequencing Center for Infectious Disease"/>
            <person name="Wu L."/>
            <person name="Ma J."/>
        </authorList>
    </citation>
    <scope>NUCLEOTIDE SEQUENCE [LARGE SCALE GENOMIC DNA]</scope>
    <source>
        <strain evidence="3">JCM 17388</strain>
    </source>
</reference>
<proteinExistence type="predicted"/>
<dbReference type="EMBL" id="BAABAQ010000006">
    <property type="protein sequence ID" value="GAA4193242.1"/>
    <property type="molecule type" value="Genomic_DNA"/>
</dbReference>
<feature type="transmembrane region" description="Helical" evidence="1">
    <location>
        <begin position="40"/>
        <end position="61"/>
    </location>
</feature>
<protein>
    <submittedName>
        <fullName evidence="2">Uncharacterized protein</fullName>
    </submittedName>
</protein>
<evidence type="ECO:0000313" key="2">
    <source>
        <dbReference type="EMBL" id="GAA4193242.1"/>
    </source>
</evidence>
<name>A0ABP8AXV1_9ACTN</name>
<gene>
    <name evidence="2" type="ORF">GCM10022252_35840</name>
</gene>
<accession>A0ABP8AXV1</accession>
<evidence type="ECO:0000256" key="1">
    <source>
        <dbReference type="SAM" id="Phobius"/>
    </source>
</evidence>
<keyword evidence="1" id="KW-0812">Transmembrane</keyword>
<dbReference type="Proteomes" id="UP001501251">
    <property type="component" value="Unassembled WGS sequence"/>
</dbReference>